<evidence type="ECO:0000313" key="4">
    <source>
        <dbReference type="Proteomes" id="UP000662904"/>
    </source>
</evidence>
<feature type="transmembrane region" description="Helical" evidence="1">
    <location>
        <begin position="12"/>
        <end position="37"/>
    </location>
</feature>
<feature type="transmembrane region" description="Helical" evidence="1">
    <location>
        <begin position="165"/>
        <end position="189"/>
    </location>
</feature>
<organism evidence="3 4">
    <name type="scientific">Koleobacter methoxysyntrophicus</name>
    <dbReference type="NCBI Taxonomy" id="2751313"/>
    <lineage>
        <taxon>Bacteria</taxon>
        <taxon>Bacillati</taxon>
        <taxon>Bacillota</taxon>
        <taxon>Clostridia</taxon>
        <taxon>Koleobacterales</taxon>
        <taxon>Koleobacteraceae</taxon>
        <taxon>Koleobacter</taxon>
    </lineage>
</organism>
<protein>
    <submittedName>
        <fullName evidence="3">Cell division topological determinant MinJ</fullName>
    </submittedName>
</protein>
<feature type="domain" description="PDZ" evidence="2">
    <location>
        <begin position="292"/>
        <end position="340"/>
    </location>
</feature>
<evidence type="ECO:0000256" key="1">
    <source>
        <dbReference type="SAM" id="Phobius"/>
    </source>
</evidence>
<feature type="transmembrane region" description="Helical" evidence="1">
    <location>
        <begin position="109"/>
        <end position="126"/>
    </location>
</feature>
<feature type="transmembrane region" description="Helical" evidence="1">
    <location>
        <begin position="218"/>
        <end position="236"/>
    </location>
</feature>
<keyword evidence="1" id="KW-0472">Membrane</keyword>
<feature type="transmembrane region" description="Helical" evidence="1">
    <location>
        <begin position="132"/>
        <end position="153"/>
    </location>
</feature>
<reference evidence="3" key="1">
    <citation type="submission" date="2020-07" db="EMBL/GenBank/DDBJ databases">
        <title>Koleobacter methoxysyntrophicus gen. nov., sp. nov., a novel anaerobic bacterium isolated from deep subsurface oil field and proposal of Koleobacterales ord. nov. in the phylum Firmicutes.</title>
        <authorList>
            <person name="Sakamoto S."/>
            <person name="Tamaki H."/>
        </authorList>
    </citation>
    <scope>NUCLEOTIDE SEQUENCE</scope>
    <source>
        <strain evidence="3">NRmbB1</strain>
    </source>
</reference>
<dbReference type="PROSITE" id="PS50106">
    <property type="entry name" value="PDZ"/>
    <property type="match status" value="1"/>
</dbReference>
<keyword evidence="3" id="KW-0131">Cell cycle</keyword>
<keyword evidence="4" id="KW-1185">Reference proteome</keyword>
<feature type="transmembrane region" description="Helical" evidence="1">
    <location>
        <begin position="58"/>
        <end position="78"/>
    </location>
</feature>
<dbReference type="InterPro" id="IPR001478">
    <property type="entry name" value="PDZ"/>
</dbReference>
<dbReference type="SMART" id="SM00228">
    <property type="entry name" value="PDZ"/>
    <property type="match status" value="1"/>
</dbReference>
<keyword evidence="1" id="KW-0812">Transmembrane</keyword>
<proteinExistence type="predicted"/>
<dbReference type="Proteomes" id="UP000662904">
    <property type="component" value="Chromosome"/>
</dbReference>
<keyword evidence="3" id="KW-0132">Cell division</keyword>
<dbReference type="RefSeq" id="WP_206707678.1">
    <property type="nucleotide sequence ID" value="NZ_CP059066.1"/>
</dbReference>
<keyword evidence="1" id="KW-1133">Transmembrane helix</keyword>
<accession>A0A8A0RS93</accession>
<dbReference type="InterPro" id="IPR036034">
    <property type="entry name" value="PDZ_sf"/>
</dbReference>
<dbReference type="SUPFAM" id="SSF50156">
    <property type="entry name" value="PDZ domain-like"/>
    <property type="match status" value="1"/>
</dbReference>
<dbReference type="Gene3D" id="2.30.42.10">
    <property type="match status" value="1"/>
</dbReference>
<name>A0A8A0RS93_9FIRM</name>
<evidence type="ECO:0000259" key="2">
    <source>
        <dbReference type="PROSITE" id="PS50106"/>
    </source>
</evidence>
<sequence>MFAFPYLEIITMIIKSIPVVFINPLFWIVIFLVWTQYRRAVSIEEKLFGATINSVKDQTLIAILYGIIGGIIGSFLLIFVGVSISNIGLGFVWFLAIILMMIQPRFMCFSYAGGIVSLISLILGYPKIDVPGLMAIVAILHFIEGVLIYTSGFKGTTPIFIKDNRYGVIGGFSLQKFWPVPIIILLTVINQEIPEGVIQMPDWWPLVRPSPEIAQENLIYIMFPIVAGLGYGDMVLTSTPEKKSRLSAINLSIFSLILLLLAIIASRISIFKYAAALFAPLAHEFLIYYGKGIEKKGRPVFIAPERGEMVLDVLPGSPGYRMGLKRGDIILAINGMPINSKDDLKGFLNSYPTFIWIDGRDKDGNPFSYEYRNYREGISSLGAILVPREGEAVVSIHEAYEGILLRYIKKLIKKRRKE</sequence>
<dbReference type="AlphaFoldDB" id="A0A8A0RS93"/>
<dbReference type="InterPro" id="IPR041489">
    <property type="entry name" value="PDZ_6"/>
</dbReference>
<dbReference type="EMBL" id="CP059066">
    <property type="protein sequence ID" value="QSQ10369.1"/>
    <property type="molecule type" value="Genomic_DNA"/>
</dbReference>
<dbReference type="Pfam" id="PF17820">
    <property type="entry name" value="PDZ_6"/>
    <property type="match status" value="1"/>
</dbReference>
<evidence type="ECO:0000313" key="3">
    <source>
        <dbReference type="EMBL" id="QSQ10369.1"/>
    </source>
</evidence>
<dbReference type="GO" id="GO:0051301">
    <property type="term" value="P:cell division"/>
    <property type="evidence" value="ECO:0007669"/>
    <property type="project" value="UniProtKB-KW"/>
</dbReference>
<dbReference type="KEGG" id="kme:H0A61_02774"/>
<feature type="transmembrane region" description="Helical" evidence="1">
    <location>
        <begin position="248"/>
        <end position="264"/>
    </location>
</feature>
<gene>
    <name evidence="3" type="primary">minJ</name>
    <name evidence="3" type="ORF">H0A61_02774</name>
</gene>